<evidence type="ECO:0000256" key="3">
    <source>
        <dbReference type="ARBA" id="ARBA00022692"/>
    </source>
</evidence>
<evidence type="ECO:0000256" key="10">
    <source>
        <dbReference type="SAM" id="Phobius"/>
    </source>
</evidence>
<keyword evidence="8" id="KW-1015">Disulfide bond</keyword>
<dbReference type="PANTHER" id="PTHR34573:SF1">
    <property type="entry name" value="VITAMIN K EPOXIDE REDUCTASE DOMAIN-CONTAINING PROTEIN"/>
    <property type="match status" value="1"/>
</dbReference>
<feature type="domain" description="Vitamin K epoxide reductase" evidence="11">
    <location>
        <begin position="5"/>
        <end position="146"/>
    </location>
</feature>
<dbReference type="EMBL" id="LIAX01000045">
    <property type="protein sequence ID" value="KRO33388.1"/>
    <property type="molecule type" value="Genomic_DNA"/>
</dbReference>
<dbReference type="GO" id="GO:0016491">
    <property type="term" value="F:oxidoreductase activity"/>
    <property type="evidence" value="ECO:0007669"/>
    <property type="project" value="UniProtKB-KW"/>
</dbReference>
<keyword evidence="6" id="KW-0560">Oxidoreductase</keyword>
<comment type="caution">
    <text evidence="12">The sequence shown here is derived from an EMBL/GenBank/DDBJ whole genome shotgun (WGS) entry which is preliminary data.</text>
</comment>
<evidence type="ECO:0000256" key="4">
    <source>
        <dbReference type="ARBA" id="ARBA00022719"/>
    </source>
</evidence>
<comment type="subcellular location">
    <subcellularLocation>
        <location evidence="1">Membrane</location>
        <topology evidence="1">Multi-pass membrane protein</topology>
    </subcellularLocation>
</comment>
<evidence type="ECO:0000256" key="7">
    <source>
        <dbReference type="ARBA" id="ARBA00023136"/>
    </source>
</evidence>
<dbReference type="InterPro" id="IPR038354">
    <property type="entry name" value="VKOR_sf"/>
</dbReference>
<evidence type="ECO:0000256" key="5">
    <source>
        <dbReference type="ARBA" id="ARBA00022989"/>
    </source>
</evidence>
<dbReference type="PANTHER" id="PTHR34573">
    <property type="entry name" value="VKC DOMAIN-CONTAINING PROTEIN"/>
    <property type="match status" value="1"/>
</dbReference>
<dbReference type="Proteomes" id="UP000054017">
    <property type="component" value="Unassembled WGS sequence"/>
</dbReference>
<dbReference type="GO" id="GO:0016020">
    <property type="term" value="C:membrane"/>
    <property type="evidence" value="ECO:0007669"/>
    <property type="project" value="UniProtKB-SubCell"/>
</dbReference>
<evidence type="ECO:0000256" key="9">
    <source>
        <dbReference type="ARBA" id="ARBA00023284"/>
    </source>
</evidence>
<dbReference type="InterPro" id="IPR012932">
    <property type="entry name" value="VKOR"/>
</dbReference>
<accession>A0A0R2P602</accession>
<organism evidence="12 13">
    <name type="scientific">Actinobacteria bacterium BACL2 MAG-121220-bin52</name>
    <dbReference type="NCBI Taxonomy" id="1655573"/>
    <lineage>
        <taxon>Bacteria</taxon>
        <taxon>Bacillati</taxon>
        <taxon>Actinomycetota</taxon>
        <taxon>Actinomycetes</taxon>
        <taxon>Actinomycetes incertae sedis</taxon>
        <taxon>ac1 cluster</taxon>
    </lineage>
</organism>
<comment type="similarity">
    <text evidence="2">Belongs to the VKOR family.</text>
</comment>
<dbReference type="CDD" id="cd12922">
    <property type="entry name" value="VKOR_5"/>
    <property type="match status" value="1"/>
</dbReference>
<keyword evidence="4" id="KW-0874">Quinone</keyword>
<feature type="transmembrane region" description="Helical" evidence="10">
    <location>
        <begin position="94"/>
        <end position="115"/>
    </location>
</feature>
<name>A0A0R2P602_9ACTN</name>
<sequence>MRSDSRISAGTLLIAGVTGFLASFILTIDKFKVLKDAGFTPSCNINASLNCKSVMLSEQAEVFGFPNSLIGIATFAIMIALSVAMFLQVEFPKLFWQLLVLGTSLAVVFCHWLAFQTIFEIGALCPYCMVAWVATLLVLSVGLRELLQKRNELTTDESEKVAIKTIAKWMLPLHILWATLLVGAAFLGV</sequence>
<reference evidence="12 13" key="1">
    <citation type="submission" date="2015-10" db="EMBL/GenBank/DDBJ databases">
        <title>Metagenome-Assembled Genomes uncover a global brackish microbiome.</title>
        <authorList>
            <person name="Hugerth L.W."/>
            <person name="Larsson J."/>
            <person name="Alneberg J."/>
            <person name="Lindh M.V."/>
            <person name="Legrand C."/>
            <person name="Pinhassi J."/>
            <person name="Andersson A.F."/>
        </authorList>
    </citation>
    <scope>NUCLEOTIDE SEQUENCE [LARGE SCALE GENOMIC DNA]</scope>
    <source>
        <strain evidence="12">BACL2 MAG-121220-bin52</strain>
    </source>
</reference>
<feature type="transmembrane region" description="Helical" evidence="10">
    <location>
        <begin position="121"/>
        <end position="143"/>
    </location>
</feature>
<feature type="transmembrane region" description="Helical" evidence="10">
    <location>
        <begin position="169"/>
        <end position="188"/>
    </location>
</feature>
<evidence type="ECO:0000313" key="13">
    <source>
        <dbReference type="Proteomes" id="UP000054017"/>
    </source>
</evidence>
<gene>
    <name evidence="12" type="ORF">ABR65_02945</name>
</gene>
<evidence type="ECO:0000256" key="8">
    <source>
        <dbReference type="ARBA" id="ARBA00023157"/>
    </source>
</evidence>
<protein>
    <recommendedName>
        <fullName evidence="11">Vitamin K epoxide reductase domain-containing protein</fullName>
    </recommendedName>
</protein>
<proteinExistence type="inferred from homology"/>
<evidence type="ECO:0000256" key="6">
    <source>
        <dbReference type="ARBA" id="ARBA00023002"/>
    </source>
</evidence>
<feature type="transmembrane region" description="Helical" evidence="10">
    <location>
        <begin position="7"/>
        <end position="28"/>
    </location>
</feature>
<dbReference type="AlphaFoldDB" id="A0A0R2P602"/>
<evidence type="ECO:0000256" key="1">
    <source>
        <dbReference type="ARBA" id="ARBA00004141"/>
    </source>
</evidence>
<feature type="transmembrane region" description="Helical" evidence="10">
    <location>
        <begin position="65"/>
        <end position="87"/>
    </location>
</feature>
<evidence type="ECO:0000259" key="11">
    <source>
        <dbReference type="SMART" id="SM00756"/>
    </source>
</evidence>
<dbReference type="InterPro" id="IPR041714">
    <property type="entry name" value="VKOR_Actinobacteria"/>
</dbReference>
<keyword evidence="9" id="KW-0676">Redox-active center</keyword>
<evidence type="ECO:0000256" key="2">
    <source>
        <dbReference type="ARBA" id="ARBA00006214"/>
    </source>
</evidence>
<evidence type="ECO:0000313" key="12">
    <source>
        <dbReference type="EMBL" id="KRO33388.1"/>
    </source>
</evidence>
<dbReference type="GO" id="GO:0048038">
    <property type="term" value="F:quinone binding"/>
    <property type="evidence" value="ECO:0007669"/>
    <property type="project" value="UniProtKB-KW"/>
</dbReference>
<dbReference type="Pfam" id="PF07884">
    <property type="entry name" value="VKOR"/>
    <property type="match status" value="1"/>
</dbReference>
<keyword evidence="3 10" id="KW-0812">Transmembrane</keyword>
<keyword evidence="5 10" id="KW-1133">Transmembrane helix</keyword>
<keyword evidence="7 10" id="KW-0472">Membrane</keyword>
<dbReference type="Gene3D" id="1.20.1440.130">
    <property type="entry name" value="VKOR domain"/>
    <property type="match status" value="1"/>
</dbReference>
<dbReference type="SMART" id="SM00756">
    <property type="entry name" value="VKc"/>
    <property type="match status" value="1"/>
</dbReference>